<dbReference type="Pfam" id="PF14907">
    <property type="entry name" value="NTP_transf_5"/>
    <property type="match status" value="1"/>
</dbReference>
<comment type="caution">
    <text evidence="1">The sequence shown here is derived from an EMBL/GenBank/DDBJ whole genome shotgun (WGS) entry which is preliminary data.</text>
</comment>
<dbReference type="InterPro" id="IPR039498">
    <property type="entry name" value="NTP_transf_5"/>
</dbReference>
<accession>A0A5Q4VDI3</accession>
<proteinExistence type="predicted"/>
<organism evidence="1 2">
    <name type="scientific">Desulfobotulus mexicanus</name>
    <dbReference type="NCBI Taxonomy" id="2586642"/>
    <lineage>
        <taxon>Bacteria</taxon>
        <taxon>Pseudomonadati</taxon>
        <taxon>Thermodesulfobacteriota</taxon>
        <taxon>Desulfobacteria</taxon>
        <taxon>Desulfobacterales</taxon>
        <taxon>Desulfobacteraceae</taxon>
        <taxon>Desulfobotulus</taxon>
    </lineage>
</organism>
<dbReference type="InterPro" id="IPR043519">
    <property type="entry name" value="NT_sf"/>
</dbReference>
<reference evidence="1 2" key="1">
    <citation type="submission" date="2019-06" db="EMBL/GenBank/DDBJ databases">
        <title>Desulfobotulus mexicanus sp. nov., a novel sulfate-reducing bacterium isolated from the sediment of an alkaline crater lake in Mexico.</title>
        <authorList>
            <person name="Hirschler-Rea A."/>
        </authorList>
    </citation>
    <scope>NUCLEOTIDE SEQUENCE [LARGE SCALE GENOMIC DNA]</scope>
    <source>
        <strain evidence="1 2">PAR22N</strain>
    </source>
</reference>
<protein>
    <submittedName>
        <fullName evidence="1">Nucleotidyltransferase family protein</fullName>
    </submittedName>
</protein>
<dbReference type="Gene3D" id="3.30.460.40">
    <property type="match status" value="1"/>
</dbReference>
<dbReference type="OrthoDB" id="5519456at2"/>
<dbReference type="GO" id="GO:0016740">
    <property type="term" value="F:transferase activity"/>
    <property type="evidence" value="ECO:0007669"/>
    <property type="project" value="UniProtKB-KW"/>
</dbReference>
<name>A0A5Q4VDI3_9BACT</name>
<dbReference type="EMBL" id="VDMB01000006">
    <property type="protein sequence ID" value="TYT75023.1"/>
    <property type="molecule type" value="Genomic_DNA"/>
</dbReference>
<keyword evidence="2" id="KW-1185">Reference proteome</keyword>
<sequence length="154" mass="17421">MDLLVELKNIIEALDKKKIAYALCGGLALAVYARPRATLDIDIMVEPDLLDEIKDVLSDLGYNIPAAPMFFKNNAIQIHRLTKIDSDSEEHLMVDLLLATPEVRDSWEKRVTVDWDNSSLTVLSPEGLIFLKSLRKSGQDLDDIHYLKELVDEN</sequence>
<dbReference type="Proteomes" id="UP000321899">
    <property type="component" value="Unassembled WGS sequence"/>
</dbReference>
<evidence type="ECO:0000313" key="1">
    <source>
        <dbReference type="EMBL" id="TYT75023.1"/>
    </source>
</evidence>
<evidence type="ECO:0000313" key="2">
    <source>
        <dbReference type="Proteomes" id="UP000321899"/>
    </source>
</evidence>
<gene>
    <name evidence="1" type="ORF">FIM25_06380</name>
</gene>
<dbReference type="SUPFAM" id="SSF81301">
    <property type="entry name" value="Nucleotidyltransferase"/>
    <property type="match status" value="1"/>
</dbReference>
<keyword evidence="1" id="KW-0808">Transferase</keyword>
<dbReference type="AlphaFoldDB" id="A0A5Q4VDI3"/>
<dbReference type="RefSeq" id="WP_139447479.1">
    <property type="nucleotide sequence ID" value="NZ_VDMB01000006.1"/>
</dbReference>